<reference evidence="1 2" key="1">
    <citation type="journal article" date="2000" name="Mar. Ecol. Prog. Ser.">
        <title>Phylogenetic characterization of endosymbionts in three hydrothermal vent mussels: influence on host distributions.</title>
        <authorList>
            <person name="Fujiwara Y."/>
            <person name="Takai K."/>
            <person name="Uematsu K."/>
            <person name="Tsuchida S."/>
            <person name="Hunt J.C."/>
            <person name="Hashimoto J."/>
        </authorList>
    </citation>
    <scope>NUCLEOTIDE SEQUENCE [LARGE SCALE GENOMIC DNA]</scope>
    <source>
        <strain evidence="1 2">Myojin Knoll</strain>
    </source>
</reference>
<dbReference type="RefSeq" id="WP_066045924.1">
    <property type="nucleotide sequence ID" value="NZ_AP013042.1"/>
</dbReference>
<protein>
    <recommendedName>
        <fullName evidence="3">HEPN domain-containing protein</fullName>
    </recommendedName>
</protein>
<dbReference type="KEGG" id="ebh:BSEPE_1517"/>
<sequence length="219" mass="25784">MKKKLFQKPSMQQIKESSTLGNKLIDAKYAYINGYYEAGNHLIKTAIDMTNSTDKDSLIYPICFNYRHYIELHLKSLIEEAEVLYEKMEQLGYLQNGTLSEKISNSLDSTHNLYELLDSLKNILFVIDISNEKFPKNIEKYIQQMHDTDTNGQKYRYHKNKSGGLHFPNEKSYNIENMSKIMKEVNSMLWAINSHIFHYIEMSNDIISDYRSEMGHQYH</sequence>
<proteinExistence type="predicted"/>
<evidence type="ECO:0008006" key="3">
    <source>
        <dbReference type="Google" id="ProtNLM"/>
    </source>
</evidence>
<dbReference type="Proteomes" id="UP000067399">
    <property type="component" value="Chromosome"/>
</dbReference>
<keyword evidence="2" id="KW-1185">Reference proteome</keyword>
<gene>
    <name evidence="1" type="ORF">BSEPE_1517</name>
</gene>
<dbReference type="EMBL" id="AP013042">
    <property type="protein sequence ID" value="BAS68495.1"/>
    <property type="molecule type" value="Genomic_DNA"/>
</dbReference>
<dbReference type="STRING" id="1303921.BSEPE_1517"/>
<dbReference type="OrthoDB" id="9181631at2"/>
<dbReference type="AlphaFoldDB" id="A0A0N7KBN3"/>
<reference evidence="1 2" key="2">
    <citation type="journal article" date="2016" name="ISME J.">
        <title>Heterogeneous composition of key metabolic gene clusters in a vent mussel symbiont population.</title>
        <authorList>
            <person name="Ikuta T."/>
            <person name="Takaki Y."/>
            <person name="Nagai Y."/>
            <person name="Shimamura S."/>
            <person name="Tsuda M."/>
            <person name="Kawagucci S."/>
            <person name="Aoki Y."/>
            <person name="Inoue K."/>
            <person name="Teruya M."/>
            <person name="Satou K."/>
            <person name="Teruya K."/>
            <person name="Shimoji M."/>
            <person name="Tamotsu H."/>
            <person name="Hirano T."/>
            <person name="Maruyama T."/>
            <person name="Yoshida T."/>
        </authorList>
    </citation>
    <scope>NUCLEOTIDE SEQUENCE [LARGE SCALE GENOMIC DNA]</scope>
    <source>
        <strain evidence="1 2">Myojin Knoll</strain>
    </source>
</reference>
<evidence type="ECO:0000313" key="1">
    <source>
        <dbReference type="EMBL" id="BAS68495.1"/>
    </source>
</evidence>
<evidence type="ECO:0000313" key="2">
    <source>
        <dbReference type="Proteomes" id="UP000067399"/>
    </source>
</evidence>
<organism evidence="1 2">
    <name type="scientific">endosymbiont of Bathymodiolus septemdierum str. Myojin knoll</name>
    <dbReference type="NCBI Taxonomy" id="1303921"/>
    <lineage>
        <taxon>Bacteria</taxon>
        <taxon>Pseudomonadati</taxon>
        <taxon>Pseudomonadota</taxon>
        <taxon>Gammaproteobacteria</taxon>
        <taxon>sulfur-oxidizing symbionts</taxon>
    </lineage>
</organism>
<accession>A0A0N7KBN3</accession>
<name>A0A0N7KBN3_9GAMM</name>